<proteinExistence type="predicted"/>
<dbReference type="InterPro" id="IPR010839">
    <property type="entry name" value="AtuA_N"/>
</dbReference>
<reference evidence="3 4" key="1">
    <citation type="submission" date="2019-07" db="EMBL/GenBank/DDBJ databases">
        <title>Qingshengfaniella alkalisoli gen. nov., sp. nov., isolated from saline soil.</title>
        <authorList>
            <person name="Xu L."/>
            <person name="Huang X.-X."/>
            <person name="Sun J.-Q."/>
        </authorList>
    </citation>
    <scope>NUCLEOTIDE SEQUENCE [LARGE SCALE GENOMIC DNA]</scope>
    <source>
        <strain evidence="3 4">DSM 27279</strain>
    </source>
</reference>
<feature type="domain" description="Acyclic terpene utilisation N-terminal" evidence="1">
    <location>
        <begin position="5"/>
        <end position="446"/>
    </location>
</feature>
<protein>
    <submittedName>
        <fullName evidence="3">DUF1446 domain-containing protein</fullName>
    </submittedName>
</protein>
<dbReference type="EMBL" id="VLTJ01000001">
    <property type="protein sequence ID" value="TSH99201.1"/>
    <property type="molecule type" value="Genomic_DNA"/>
</dbReference>
<comment type="caution">
    <text evidence="3">The sequence shown here is derived from an EMBL/GenBank/DDBJ whole genome shotgun (WGS) entry which is preliminary data.</text>
</comment>
<evidence type="ECO:0000259" key="1">
    <source>
        <dbReference type="Pfam" id="PF07287"/>
    </source>
</evidence>
<dbReference type="InterPro" id="IPR056362">
    <property type="entry name" value="AtuA-like_ferredoxin_dom"/>
</dbReference>
<dbReference type="Pfam" id="PF23544">
    <property type="entry name" value="AtuA_ferredoxin"/>
    <property type="match status" value="1"/>
</dbReference>
<sequence>MKQSIRIGGAGGFWGDNVAALEQLVTRADVDYIISDYLAELTLAILAKQKDRDPSAGYATDFVALSLRPVLQEVLRRKIRIVVNAGGMNPAGCAAALRELAAKLDVPVKIGVVEGDDLMPRIATLRAAGTVEMFTGQPLPEQVTSMNAYLGAFPIAAALDMGADVVITGRCADSALALAPLIHEFGWTPTDYDRLAAGSLVGHILECGTQTTGGLYTDWEDVPGREEVGFPIAECRPDGSFVLTKPAGTGGLITPLVVAEQMLYEVGDPGNYLLPDVTADLRSVRLEQTGPDSVRLTGVRGRPPTDTYKVSATYLDGFRATATLTMVGRGAADKARLIGEAFLNRTRALMRAKDLGDYSETCIEVLGTESATFGPHARQHLTREVVLRIAVRHPLEKALQIFARELAPFGTSGTPGTTGFGGRPKPTPVYRLFSFLVPKAQVEVAAAVGQERVGVGAPPAAAWVQAPPVEVPAPPRGGEPLATVPLRSIAVARSGDKADISHLALIARCAEFHPVLRAVATTEAIRGYLSHLVQGRVERYDVPGIHAVNFMLHEGLGGGGTASLRSDSLGKAFAEIVLDHEVEVPRAWLDHPRFRSA</sequence>
<evidence type="ECO:0000313" key="3">
    <source>
        <dbReference type="EMBL" id="TSH99201.1"/>
    </source>
</evidence>
<evidence type="ECO:0000259" key="2">
    <source>
        <dbReference type="Pfam" id="PF23544"/>
    </source>
</evidence>
<dbReference type="Proteomes" id="UP000318405">
    <property type="component" value="Unassembled WGS sequence"/>
</dbReference>
<dbReference type="AlphaFoldDB" id="A0A556B1Y4"/>
<dbReference type="Pfam" id="PF07287">
    <property type="entry name" value="AtuA"/>
    <property type="match status" value="1"/>
</dbReference>
<dbReference type="OrthoDB" id="9763456at2"/>
<dbReference type="PANTHER" id="PTHR47708">
    <property type="match status" value="1"/>
</dbReference>
<name>A0A556B1Y4_9BURK</name>
<dbReference type="PANTHER" id="PTHR47708:SF2">
    <property type="entry name" value="SI:CH73-132F6.5"/>
    <property type="match status" value="1"/>
</dbReference>
<feature type="domain" description="AtuA-like ferredoxin-fold" evidence="2">
    <location>
        <begin position="484"/>
        <end position="582"/>
    </location>
</feature>
<organism evidence="3 4">
    <name type="scientific">Verticiella sediminum</name>
    <dbReference type="NCBI Taxonomy" id="1247510"/>
    <lineage>
        <taxon>Bacteria</taxon>
        <taxon>Pseudomonadati</taxon>
        <taxon>Pseudomonadota</taxon>
        <taxon>Betaproteobacteria</taxon>
        <taxon>Burkholderiales</taxon>
        <taxon>Alcaligenaceae</taxon>
        <taxon>Verticiella</taxon>
    </lineage>
</organism>
<evidence type="ECO:0000313" key="4">
    <source>
        <dbReference type="Proteomes" id="UP000318405"/>
    </source>
</evidence>
<accession>A0A556B1Y4</accession>
<dbReference type="RefSeq" id="WP_143946110.1">
    <property type="nucleotide sequence ID" value="NZ_BAABMB010000001.1"/>
</dbReference>
<gene>
    <name evidence="3" type="ORF">FOZ76_00250</name>
</gene>
<keyword evidence="4" id="KW-1185">Reference proteome</keyword>